<feature type="transmembrane region" description="Helical" evidence="2">
    <location>
        <begin position="7"/>
        <end position="28"/>
    </location>
</feature>
<comment type="caution">
    <text evidence="3">The sequence shown here is derived from an EMBL/GenBank/DDBJ whole genome shotgun (WGS) entry which is preliminary data.</text>
</comment>
<feature type="region of interest" description="Disordered" evidence="1">
    <location>
        <begin position="49"/>
        <end position="71"/>
    </location>
</feature>
<reference evidence="3 4" key="1">
    <citation type="submission" date="2017-09" db="EMBL/GenBank/DDBJ databases">
        <title>Sequencing the genomes of two abundant thermophiles in Great Basin hot springs: Thermocrinis jamiesonii and novel Chloroflexi Thermoflexus hugenholtzii.</title>
        <authorList>
            <person name="Hedlund B."/>
        </authorList>
    </citation>
    <scope>NUCLEOTIDE SEQUENCE [LARGE SCALE GENOMIC DNA]</scope>
    <source>
        <strain evidence="3 4">G233</strain>
    </source>
</reference>
<dbReference type="Proteomes" id="UP000223071">
    <property type="component" value="Unassembled WGS sequence"/>
</dbReference>
<evidence type="ECO:0000256" key="2">
    <source>
        <dbReference type="SAM" id="Phobius"/>
    </source>
</evidence>
<keyword evidence="2" id="KW-1133">Transmembrane helix</keyword>
<feature type="transmembrane region" description="Helical" evidence="2">
    <location>
        <begin position="34"/>
        <end position="55"/>
    </location>
</feature>
<name>A0A2A9HG29_TEPT2</name>
<dbReference type="AlphaFoldDB" id="A0A2A9HG29"/>
<accession>A0A2A9HG29</accession>
<feature type="compositionally biased region" description="Basic and acidic residues" evidence="1">
    <location>
        <begin position="56"/>
        <end position="71"/>
    </location>
</feature>
<keyword evidence="2" id="KW-0472">Membrane</keyword>
<keyword evidence="4" id="KW-1185">Reference proteome</keyword>
<evidence type="ECO:0000256" key="1">
    <source>
        <dbReference type="SAM" id="MobiDB-lite"/>
    </source>
</evidence>
<proteinExistence type="predicted"/>
<gene>
    <name evidence="3" type="ORF">A9A59_1521</name>
</gene>
<keyword evidence="2" id="KW-0812">Transmembrane</keyword>
<sequence>MIRGPRFGRLGPVVLGVLGAVSVGAGVLAGREGLVIIGVVALAGVAVAGGPGTLGRRAEREDEGRAGDPGR</sequence>
<evidence type="ECO:0000313" key="4">
    <source>
        <dbReference type="Proteomes" id="UP000223071"/>
    </source>
</evidence>
<protein>
    <submittedName>
        <fullName evidence="3">Uncharacterized protein</fullName>
    </submittedName>
</protein>
<organism evidence="3 4">
    <name type="scientific">Tepidiforma thermophila (strain KCTC 52669 / CGMCC 1.13589 / G233)</name>
    <dbReference type="NCBI Taxonomy" id="2761530"/>
    <lineage>
        <taxon>Bacteria</taxon>
        <taxon>Bacillati</taxon>
        <taxon>Chloroflexota</taxon>
        <taxon>Tepidiformia</taxon>
        <taxon>Tepidiformales</taxon>
        <taxon>Tepidiformaceae</taxon>
        <taxon>Tepidiforma</taxon>
    </lineage>
</organism>
<dbReference type="RefSeq" id="WP_133117548.1">
    <property type="nucleotide sequence ID" value="NZ_PDJQ01000001.1"/>
</dbReference>
<evidence type="ECO:0000313" key="3">
    <source>
        <dbReference type="EMBL" id="PFG74303.1"/>
    </source>
</evidence>
<dbReference type="EMBL" id="PDJQ01000001">
    <property type="protein sequence ID" value="PFG74303.1"/>
    <property type="molecule type" value="Genomic_DNA"/>
</dbReference>